<proteinExistence type="predicted"/>
<dbReference type="EMBL" id="FONG01000032">
    <property type="protein sequence ID" value="SFF85557.1"/>
    <property type="molecule type" value="Genomic_DNA"/>
</dbReference>
<feature type="active site" description="Tele-AMP-histidine intermediate" evidence="1">
    <location>
        <position position="105"/>
    </location>
</feature>
<reference evidence="5 6" key="1">
    <citation type="submission" date="2016-10" db="EMBL/GenBank/DDBJ databases">
        <authorList>
            <person name="de Groot N.N."/>
        </authorList>
    </citation>
    <scope>NUCLEOTIDE SEQUENCE [LARGE SCALE GENOMIC DNA]</scope>
    <source>
        <strain evidence="5 6">CGMCC 4.3510</strain>
    </source>
</reference>
<dbReference type="OrthoDB" id="9784774at2"/>
<evidence type="ECO:0000259" key="4">
    <source>
        <dbReference type="PROSITE" id="PS51084"/>
    </source>
</evidence>
<dbReference type="CDD" id="cd01276">
    <property type="entry name" value="PKCI_related"/>
    <property type="match status" value="1"/>
</dbReference>
<name>A0A1I2M7Q3_9ACTN</name>
<dbReference type="PANTHER" id="PTHR23089">
    <property type="entry name" value="HISTIDINE TRIAD HIT PROTEIN"/>
    <property type="match status" value="1"/>
</dbReference>
<keyword evidence="6" id="KW-1185">Reference proteome</keyword>
<sequence>MAGEPQPDCLFCKIVAGEIPATIVRETETTVAFRDISPQAPTHVLVIPRVHHPDAASLAAADPGAAADVLREAGEVAAQEKVDGTGYRIVFNTGPGAGQTVFHAHAHVLGGRDLQRLV</sequence>
<gene>
    <name evidence="5" type="ORF">SAMN05216251_13246</name>
</gene>
<dbReference type="PROSITE" id="PS51084">
    <property type="entry name" value="HIT_2"/>
    <property type="match status" value="1"/>
</dbReference>
<dbReference type="Gene3D" id="3.30.428.10">
    <property type="entry name" value="HIT-like"/>
    <property type="match status" value="1"/>
</dbReference>
<dbReference type="RefSeq" id="WP_093717579.1">
    <property type="nucleotide sequence ID" value="NZ_FONG01000032.1"/>
</dbReference>
<organism evidence="5 6">
    <name type="scientific">Actinacidiphila alni</name>
    <dbReference type="NCBI Taxonomy" id="380248"/>
    <lineage>
        <taxon>Bacteria</taxon>
        <taxon>Bacillati</taxon>
        <taxon>Actinomycetota</taxon>
        <taxon>Actinomycetes</taxon>
        <taxon>Kitasatosporales</taxon>
        <taxon>Streptomycetaceae</taxon>
        <taxon>Actinacidiphila</taxon>
    </lineage>
</organism>
<dbReference type="PRINTS" id="PR00332">
    <property type="entry name" value="HISTRIAD"/>
</dbReference>
<dbReference type="Proteomes" id="UP000199323">
    <property type="component" value="Unassembled WGS sequence"/>
</dbReference>
<dbReference type="Pfam" id="PF01230">
    <property type="entry name" value="HIT"/>
    <property type="match status" value="1"/>
</dbReference>
<dbReference type="STRING" id="380248.SAMN05216251_13246"/>
<accession>A0A1I2M7Q3</accession>
<feature type="short sequence motif" description="Histidine triad motif" evidence="2 3">
    <location>
        <begin position="103"/>
        <end position="107"/>
    </location>
</feature>
<feature type="domain" description="HIT" evidence="4">
    <location>
        <begin position="10"/>
        <end position="118"/>
    </location>
</feature>
<dbReference type="InterPro" id="IPR036265">
    <property type="entry name" value="HIT-like_sf"/>
</dbReference>
<dbReference type="InterPro" id="IPR001310">
    <property type="entry name" value="Histidine_triad_HIT"/>
</dbReference>
<evidence type="ECO:0000313" key="5">
    <source>
        <dbReference type="EMBL" id="SFF85557.1"/>
    </source>
</evidence>
<evidence type="ECO:0000256" key="3">
    <source>
        <dbReference type="PROSITE-ProRule" id="PRU00464"/>
    </source>
</evidence>
<evidence type="ECO:0000256" key="1">
    <source>
        <dbReference type="PIRSR" id="PIRSR601310-1"/>
    </source>
</evidence>
<protein>
    <submittedName>
        <fullName evidence="5">Histidine triad (HIT) family protein</fullName>
    </submittedName>
</protein>
<evidence type="ECO:0000313" key="6">
    <source>
        <dbReference type="Proteomes" id="UP000199323"/>
    </source>
</evidence>
<evidence type="ECO:0000256" key="2">
    <source>
        <dbReference type="PIRSR" id="PIRSR601310-3"/>
    </source>
</evidence>
<dbReference type="GO" id="GO:0003824">
    <property type="term" value="F:catalytic activity"/>
    <property type="evidence" value="ECO:0007669"/>
    <property type="project" value="InterPro"/>
</dbReference>
<dbReference type="InterPro" id="IPR011146">
    <property type="entry name" value="HIT-like"/>
</dbReference>
<dbReference type="AlphaFoldDB" id="A0A1I2M7Q3"/>
<dbReference type="SUPFAM" id="SSF54197">
    <property type="entry name" value="HIT-like"/>
    <property type="match status" value="1"/>
</dbReference>